<dbReference type="EMBL" id="LYCR01000131">
    <property type="protein sequence ID" value="OGM40769.1"/>
    <property type="molecule type" value="Genomic_DNA"/>
</dbReference>
<dbReference type="GO" id="GO:0003884">
    <property type="term" value="F:D-amino-acid oxidase activity"/>
    <property type="evidence" value="ECO:0007669"/>
    <property type="project" value="InterPro"/>
</dbReference>
<dbReference type="PANTHER" id="PTHR11530">
    <property type="entry name" value="D-AMINO ACID OXIDASE"/>
    <property type="match status" value="1"/>
</dbReference>
<dbReference type="STRING" id="109264.A0A1F7ZNA1"/>
<dbReference type="PROSITE" id="PS00677">
    <property type="entry name" value="DAO"/>
    <property type="match status" value="1"/>
</dbReference>
<keyword evidence="8" id="KW-1185">Reference proteome</keyword>
<dbReference type="SUPFAM" id="SSF54373">
    <property type="entry name" value="FAD-linked reductases, C-terminal domain"/>
    <property type="match status" value="1"/>
</dbReference>
<proteinExistence type="inferred from homology"/>
<dbReference type="PANTHER" id="PTHR11530:SF11">
    <property type="entry name" value="D-ASPARTATE OXIDASE"/>
    <property type="match status" value="1"/>
</dbReference>
<protein>
    <recommendedName>
        <fullName evidence="6">FAD dependent oxidoreductase domain-containing protein</fullName>
    </recommendedName>
</protein>
<evidence type="ECO:0000313" key="7">
    <source>
        <dbReference type="EMBL" id="OGM40769.1"/>
    </source>
</evidence>
<comment type="caution">
    <text evidence="7">The sequence shown here is derived from an EMBL/GenBank/DDBJ whole genome shotgun (WGS) entry which is preliminary data.</text>
</comment>
<dbReference type="Gene3D" id="3.30.9.10">
    <property type="entry name" value="D-Amino Acid Oxidase, subunit A, domain 2"/>
    <property type="match status" value="1"/>
</dbReference>
<dbReference type="OrthoDB" id="2015447at2759"/>
<dbReference type="InterPro" id="IPR023209">
    <property type="entry name" value="DAO"/>
</dbReference>
<evidence type="ECO:0000256" key="3">
    <source>
        <dbReference type="ARBA" id="ARBA00022630"/>
    </source>
</evidence>
<evidence type="ECO:0000256" key="4">
    <source>
        <dbReference type="ARBA" id="ARBA00022827"/>
    </source>
</evidence>
<name>A0A1F7ZNA1_9EURO</name>
<dbReference type="InterPro" id="IPR006181">
    <property type="entry name" value="D-amino_acid_oxidase_CS"/>
</dbReference>
<dbReference type="GO" id="GO:0005737">
    <property type="term" value="C:cytoplasm"/>
    <property type="evidence" value="ECO:0007669"/>
    <property type="project" value="TreeGrafter"/>
</dbReference>
<keyword evidence="3" id="KW-0285">Flavoprotein</keyword>
<sequence>MASYRKGPKVIAFTMPSTNTHIGIIGSGIIGLLSALTLTDAGYKVTIVARDLPGDESQDWASPWAGVSIFPHPDAGGNSLQTENFKYFWALAHRDPTSGVQVIKATEHYDDREDDSTIWYKTVVPHYRLIPQEKLPKGVKLGFTYTSMTINPAFFLPWIQTQLKAHGVTFIRRTLRSIQEAKKITGTEYIVHASGLGAYTLADDKNVEAIRGQTMFVKTDFNELKMHQGSHYTYVIPRMFTNGAIIGGVSQPGSLDRNVDQALRADILKRVNMLTDGGLRSVDLDRDVEKDIVAFRPGRKGGYRLEAEADIVHAYGFAGLGYIFSYGVALKVRELVDSVVEKGRLPRSHL</sequence>
<evidence type="ECO:0000256" key="5">
    <source>
        <dbReference type="ARBA" id="ARBA00023002"/>
    </source>
</evidence>
<gene>
    <name evidence="7" type="ORF">ABOM_011135</name>
</gene>
<keyword evidence="5" id="KW-0560">Oxidoreductase</keyword>
<organism evidence="7 8">
    <name type="scientific">Aspergillus bombycis</name>
    <dbReference type="NCBI Taxonomy" id="109264"/>
    <lineage>
        <taxon>Eukaryota</taxon>
        <taxon>Fungi</taxon>
        <taxon>Dikarya</taxon>
        <taxon>Ascomycota</taxon>
        <taxon>Pezizomycotina</taxon>
        <taxon>Eurotiomycetes</taxon>
        <taxon>Eurotiomycetidae</taxon>
        <taxon>Eurotiales</taxon>
        <taxon>Aspergillaceae</taxon>
        <taxon>Aspergillus</taxon>
    </lineage>
</organism>
<reference evidence="7 8" key="1">
    <citation type="journal article" date="2016" name="Genome Biol. Evol.">
        <title>Draft genome sequence of an aflatoxigenic Aspergillus species, A. bombycis.</title>
        <authorList>
            <person name="Moore G.G."/>
            <person name="Mack B.M."/>
            <person name="Beltz S.B."/>
            <person name="Gilbert M.K."/>
        </authorList>
    </citation>
    <scope>NUCLEOTIDE SEQUENCE [LARGE SCALE GENOMIC DNA]</scope>
    <source>
        <strain evidence="8">NRRL 26010</strain>
    </source>
</reference>
<evidence type="ECO:0000259" key="6">
    <source>
        <dbReference type="Pfam" id="PF01266"/>
    </source>
</evidence>
<keyword evidence="4" id="KW-0274">FAD</keyword>
<dbReference type="Pfam" id="PF01266">
    <property type="entry name" value="DAO"/>
    <property type="match status" value="1"/>
</dbReference>
<comment type="similarity">
    <text evidence="2">Belongs to the DAMOX/DASOX family.</text>
</comment>
<dbReference type="GeneID" id="34454525"/>
<evidence type="ECO:0000313" key="8">
    <source>
        <dbReference type="Proteomes" id="UP000179179"/>
    </source>
</evidence>
<dbReference type="SUPFAM" id="SSF51971">
    <property type="entry name" value="Nucleotide-binding domain"/>
    <property type="match status" value="1"/>
</dbReference>
<dbReference type="Gene3D" id="3.40.50.720">
    <property type="entry name" value="NAD(P)-binding Rossmann-like Domain"/>
    <property type="match status" value="1"/>
</dbReference>
<evidence type="ECO:0000256" key="1">
    <source>
        <dbReference type="ARBA" id="ARBA00001974"/>
    </source>
</evidence>
<dbReference type="GO" id="GO:0019478">
    <property type="term" value="P:D-amino acid catabolic process"/>
    <property type="evidence" value="ECO:0007669"/>
    <property type="project" value="TreeGrafter"/>
</dbReference>
<dbReference type="AlphaFoldDB" id="A0A1F7ZNA1"/>
<dbReference type="PIRSF" id="PIRSF000189">
    <property type="entry name" value="D-aa_oxidase"/>
    <property type="match status" value="1"/>
</dbReference>
<comment type="cofactor">
    <cofactor evidence="1">
        <name>FAD</name>
        <dbReference type="ChEBI" id="CHEBI:57692"/>
    </cofactor>
</comment>
<dbReference type="GO" id="GO:0071949">
    <property type="term" value="F:FAD binding"/>
    <property type="evidence" value="ECO:0007669"/>
    <property type="project" value="InterPro"/>
</dbReference>
<feature type="domain" description="FAD dependent oxidoreductase" evidence="6">
    <location>
        <begin position="22"/>
        <end position="332"/>
    </location>
</feature>
<dbReference type="InterPro" id="IPR006076">
    <property type="entry name" value="FAD-dep_OxRdtase"/>
</dbReference>
<dbReference type="Proteomes" id="UP000179179">
    <property type="component" value="Unassembled WGS sequence"/>
</dbReference>
<dbReference type="RefSeq" id="XP_022384486.1">
    <property type="nucleotide sequence ID" value="XM_022538263.1"/>
</dbReference>
<accession>A0A1F7ZNA1</accession>
<evidence type="ECO:0000256" key="2">
    <source>
        <dbReference type="ARBA" id="ARBA00006730"/>
    </source>
</evidence>